<accession>A0AAD8FHR7</accession>
<feature type="non-terminal residue" evidence="1">
    <location>
        <position position="62"/>
    </location>
</feature>
<organism evidence="1 2">
    <name type="scientific">Biomphalaria pfeifferi</name>
    <name type="common">Bloodfluke planorb</name>
    <name type="synonym">Freshwater snail</name>
    <dbReference type="NCBI Taxonomy" id="112525"/>
    <lineage>
        <taxon>Eukaryota</taxon>
        <taxon>Metazoa</taxon>
        <taxon>Spiralia</taxon>
        <taxon>Lophotrochozoa</taxon>
        <taxon>Mollusca</taxon>
        <taxon>Gastropoda</taxon>
        <taxon>Heterobranchia</taxon>
        <taxon>Euthyneura</taxon>
        <taxon>Panpulmonata</taxon>
        <taxon>Hygrophila</taxon>
        <taxon>Lymnaeoidea</taxon>
        <taxon>Planorbidae</taxon>
        <taxon>Biomphalaria</taxon>
    </lineage>
</organism>
<reference evidence="1" key="1">
    <citation type="journal article" date="2023" name="PLoS Negl. Trop. Dis.">
        <title>A genome sequence for Biomphalaria pfeifferi, the major vector snail for the human-infecting parasite Schistosoma mansoni.</title>
        <authorList>
            <person name="Bu L."/>
            <person name="Lu L."/>
            <person name="Laidemitt M.R."/>
            <person name="Zhang S.M."/>
            <person name="Mutuku M."/>
            <person name="Mkoji G."/>
            <person name="Steinauer M."/>
            <person name="Loker E.S."/>
        </authorList>
    </citation>
    <scope>NUCLEOTIDE SEQUENCE</scope>
    <source>
        <strain evidence="1">KasaAsao</strain>
    </source>
</reference>
<dbReference type="Proteomes" id="UP001233172">
    <property type="component" value="Unassembled WGS sequence"/>
</dbReference>
<dbReference type="EMBL" id="JASAOG010000019">
    <property type="protein sequence ID" value="KAK0063891.1"/>
    <property type="molecule type" value="Genomic_DNA"/>
</dbReference>
<sequence length="62" mass="7080">MAFRAQKGINSSLYETWINIGHHDDNPLTTSSLNGCYRLDNLGGCKKHFRSVILDNWTNVKK</sequence>
<keyword evidence="2" id="KW-1185">Reference proteome</keyword>
<evidence type="ECO:0000313" key="1">
    <source>
        <dbReference type="EMBL" id="KAK0063891.1"/>
    </source>
</evidence>
<evidence type="ECO:0000313" key="2">
    <source>
        <dbReference type="Proteomes" id="UP001233172"/>
    </source>
</evidence>
<protein>
    <submittedName>
        <fullName evidence="1">Uncharacterized protein</fullName>
    </submittedName>
</protein>
<name>A0AAD8FHR7_BIOPF</name>
<gene>
    <name evidence="1" type="ORF">Bpfe_006576</name>
</gene>
<comment type="caution">
    <text evidence="1">The sequence shown here is derived from an EMBL/GenBank/DDBJ whole genome shotgun (WGS) entry which is preliminary data.</text>
</comment>
<dbReference type="AlphaFoldDB" id="A0AAD8FHR7"/>
<proteinExistence type="predicted"/>
<reference evidence="1" key="2">
    <citation type="submission" date="2023-04" db="EMBL/GenBank/DDBJ databases">
        <authorList>
            <person name="Bu L."/>
            <person name="Lu L."/>
            <person name="Laidemitt M.R."/>
            <person name="Zhang S.M."/>
            <person name="Mutuku M."/>
            <person name="Mkoji G."/>
            <person name="Steinauer M."/>
            <person name="Loker E.S."/>
        </authorList>
    </citation>
    <scope>NUCLEOTIDE SEQUENCE</scope>
    <source>
        <strain evidence="1">KasaAsao</strain>
        <tissue evidence="1">Whole Snail</tissue>
    </source>
</reference>